<dbReference type="EMBL" id="MH046811">
    <property type="protein sequence ID" value="UFX99720.1"/>
    <property type="molecule type" value="Genomic_DNA"/>
</dbReference>
<reference evidence="1" key="1">
    <citation type="submission" date="2018-03" db="EMBL/GenBank/DDBJ databases">
        <title>Draft genome sequences of Megaviruse, new member of the family Mimiviridae isolated from water in Shanghai, China.</title>
        <authorList>
            <person name="Xia Y."/>
        </authorList>
    </citation>
    <scope>NUCLEOTIDE SEQUENCE</scope>
    <source>
        <strain evidence="1">SH</strain>
    </source>
</reference>
<organism evidence="1">
    <name type="scientific">Megavirus baoshan</name>
    <dbReference type="NCBI Taxonomy" id="2496520"/>
    <lineage>
        <taxon>Viruses</taxon>
        <taxon>Varidnaviria</taxon>
        <taxon>Bamfordvirae</taxon>
        <taxon>Nucleocytoviricota</taxon>
        <taxon>Megaviricetes</taxon>
        <taxon>Imitervirales</taxon>
        <taxon>Mimiviridae</taxon>
        <taxon>Megamimivirinae</taxon>
        <taxon>Megavirus</taxon>
        <taxon>Megavirus baoshanense</taxon>
    </lineage>
</organism>
<protein>
    <submittedName>
        <fullName evidence="1">Uncharacterized protein</fullName>
    </submittedName>
</protein>
<proteinExistence type="predicted"/>
<accession>A0A8K1T0S9</accession>
<evidence type="ECO:0000313" key="1">
    <source>
        <dbReference type="EMBL" id="UFX99720.1"/>
    </source>
</evidence>
<sequence>MQKTYKLNWFMKELCKFLNNNNHDFCRIMYFNNLEFKWCGDVCKQKLIYEDMAKRQKEEDRFMKMYNNKFMKMYHNEWNQMNDHEFDFSFELFFLSNM</sequence>
<name>A0A8K1T0S9_9VIRU</name>
<gene>
    <name evidence="1" type="ORF">Mb0055</name>
</gene>